<accession>V4A9S7</accession>
<evidence type="ECO:0000256" key="3">
    <source>
        <dbReference type="ARBA" id="ARBA00022833"/>
    </source>
</evidence>
<name>V4A9S7_LOTGI</name>
<evidence type="ECO:0000313" key="7">
    <source>
        <dbReference type="Proteomes" id="UP000030746"/>
    </source>
</evidence>
<dbReference type="InterPro" id="IPR001841">
    <property type="entry name" value="Znf_RING"/>
</dbReference>
<evidence type="ECO:0000313" key="6">
    <source>
        <dbReference type="EMBL" id="ESP00744.1"/>
    </source>
</evidence>
<keyword evidence="7" id="KW-1185">Reference proteome</keyword>
<dbReference type="GO" id="GO:0008270">
    <property type="term" value="F:zinc ion binding"/>
    <property type="evidence" value="ECO:0007669"/>
    <property type="project" value="UniProtKB-KW"/>
</dbReference>
<dbReference type="SUPFAM" id="SSF57850">
    <property type="entry name" value="RING/U-box"/>
    <property type="match status" value="1"/>
</dbReference>
<evidence type="ECO:0000256" key="4">
    <source>
        <dbReference type="PROSITE-ProRule" id="PRU00175"/>
    </source>
</evidence>
<dbReference type="PROSITE" id="PS50089">
    <property type="entry name" value="ZF_RING_2"/>
    <property type="match status" value="1"/>
</dbReference>
<feature type="domain" description="RING-type" evidence="5">
    <location>
        <begin position="19"/>
        <end position="56"/>
    </location>
</feature>
<proteinExistence type="predicted"/>
<dbReference type="GO" id="GO:0016567">
    <property type="term" value="P:protein ubiquitination"/>
    <property type="evidence" value="ECO:0007669"/>
    <property type="project" value="TreeGrafter"/>
</dbReference>
<dbReference type="HOGENOM" id="CLU_170671_1_1_1"/>
<keyword evidence="3" id="KW-0862">Zinc</keyword>
<dbReference type="GO" id="GO:0004842">
    <property type="term" value="F:ubiquitin-protein transferase activity"/>
    <property type="evidence" value="ECO:0007669"/>
    <property type="project" value="TreeGrafter"/>
</dbReference>
<dbReference type="PANTHER" id="PTHR12183:SF32">
    <property type="entry name" value="MITOCHONDRIAL E3 UBIQUITIN PROTEIN LIGASE 1"/>
    <property type="match status" value="1"/>
</dbReference>
<keyword evidence="2 4" id="KW-0863">Zinc-finger</keyword>
<dbReference type="PANTHER" id="PTHR12183">
    <property type="entry name" value="MITOCHONDRIAL UBIQUITIN LIGASE ACTIVATOR OF NFKB 1"/>
    <property type="match status" value="1"/>
</dbReference>
<dbReference type="KEGG" id="lgi:LOTGIDRAFT_146942"/>
<dbReference type="OrthoDB" id="1711136at2759"/>
<organism evidence="6 7">
    <name type="scientific">Lottia gigantea</name>
    <name type="common">Giant owl limpet</name>
    <dbReference type="NCBI Taxonomy" id="225164"/>
    <lineage>
        <taxon>Eukaryota</taxon>
        <taxon>Metazoa</taxon>
        <taxon>Spiralia</taxon>
        <taxon>Lophotrochozoa</taxon>
        <taxon>Mollusca</taxon>
        <taxon>Gastropoda</taxon>
        <taxon>Patellogastropoda</taxon>
        <taxon>Lottioidea</taxon>
        <taxon>Lottiidae</taxon>
        <taxon>Lottia</taxon>
    </lineage>
</organism>
<dbReference type="Pfam" id="PF13920">
    <property type="entry name" value="zf-C3HC4_3"/>
    <property type="match status" value="1"/>
</dbReference>
<dbReference type="EMBL" id="KB200683">
    <property type="protein sequence ID" value="ESP00744.1"/>
    <property type="molecule type" value="Genomic_DNA"/>
</dbReference>
<dbReference type="GeneID" id="20235181"/>
<sequence>MLLYISGEGERRSDSNKICLFCLEEDRAVVFKPCRHLCCCHNCLPNFKNKPCPICRTPIQGSQVVFLS</sequence>
<dbReference type="AlphaFoldDB" id="V4A9S7"/>
<dbReference type="InterPro" id="IPR013083">
    <property type="entry name" value="Znf_RING/FYVE/PHD"/>
</dbReference>
<dbReference type="InterPro" id="IPR051652">
    <property type="entry name" value="MDM2_MDM4_MUL1"/>
</dbReference>
<evidence type="ECO:0000259" key="5">
    <source>
        <dbReference type="PROSITE" id="PS50089"/>
    </source>
</evidence>
<dbReference type="CTD" id="20235181"/>
<evidence type="ECO:0000256" key="1">
    <source>
        <dbReference type="ARBA" id="ARBA00022723"/>
    </source>
</evidence>
<protein>
    <recommendedName>
        <fullName evidence="5">RING-type domain-containing protein</fullName>
    </recommendedName>
</protein>
<reference evidence="6 7" key="1">
    <citation type="journal article" date="2013" name="Nature">
        <title>Insights into bilaterian evolution from three spiralian genomes.</title>
        <authorList>
            <person name="Simakov O."/>
            <person name="Marletaz F."/>
            <person name="Cho S.J."/>
            <person name="Edsinger-Gonzales E."/>
            <person name="Havlak P."/>
            <person name="Hellsten U."/>
            <person name="Kuo D.H."/>
            <person name="Larsson T."/>
            <person name="Lv J."/>
            <person name="Arendt D."/>
            <person name="Savage R."/>
            <person name="Osoegawa K."/>
            <person name="de Jong P."/>
            <person name="Grimwood J."/>
            <person name="Chapman J.A."/>
            <person name="Shapiro H."/>
            <person name="Aerts A."/>
            <person name="Otillar R.P."/>
            <person name="Terry A.Y."/>
            <person name="Boore J.L."/>
            <person name="Grigoriev I.V."/>
            <person name="Lindberg D.R."/>
            <person name="Seaver E.C."/>
            <person name="Weisblat D.A."/>
            <person name="Putnam N.H."/>
            <person name="Rokhsar D.S."/>
        </authorList>
    </citation>
    <scope>NUCLEOTIDE SEQUENCE [LARGE SCALE GENOMIC DNA]</scope>
</reference>
<dbReference type="RefSeq" id="XP_009048568.1">
    <property type="nucleotide sequence ID" value="XM_009050320.1"/>
</dbReference>
<dbReference type="FunFam" id="1.10.1170.10:FF:000002">
    <property type="entry name" value="Baculoviral IAP repeat containing 7"/>
    <property type="match status" value="1"/>
</dbReference>
<dbReference type="Proteomes" id="UP000030746">
    <property type="component" value="Unassembled WGS sequence"/>
</dbReference>
<keyword evidence="1" id="KW-0479">Metal-binding</keyword>
<gene>
    <name evidence="6" type="ORF">LOTGIDRAFT_146942</name>
</gene>
<dbReference type="Gene3D" id="3.30.40.10">
    <property type="entry name" value="Zinc/RING finger domain, C3HC4 (zinc finger)"/>
    <property type="match status" value="1"/>
</dbReference>
<evidence type="ECO:0000256" key="2">
    <source>
        <dbReference type="ARBA" id="ARBA00022771"/>
    </source>
</evidence>